<dbReference type="InterPro" id="IPR016135">
    <property type="entry name" value="UBQ-conjugating_enzyme/RWD"/>
</dbReference>
<dbReference type="SUPFAM" id="SSF54495">
    <property type="entry name" value="UBC-like"/>
    <property type="match status" value="1"/>
</dbReference>
<dbReference type="Pfam" id="PF05773">
    <property type="entry name" value="RWD"/>
    <property type="match status" value="1"/>
</dbReference>
<dbReference type="GO" id="GO:0009893">
    <property type="term" value="P:positive regulation of metabolic process"/>
    <property type="evidence" value="ECO:0007669"/>
    <property type="project" value="UniProtKB-ARBA"/>
</dbReference>
<feature type="non-terminal residue" evidence="3">
    <location>
        <position position="1"/>
    </location>
</feature>
<dbReference type="GO" id="GO:0033554">
    <property type="term" value="P:cellular response to stress"/>
    <property type="evidence" value="ECO:0007669"/>
    <property type="project" value="UniProtKB-ARBA"/>
</dbReference>
<evidence type="ECO:0000259" key="2">
    <source>
        <dbReference type="PROSITE" id="PS50908"/>
    </source>
</evidence>
<feature type="region of interest" description="Disordered" evidence="1">
    <location>
        <begin position="1"/>
        <end position="36"/>
    </location>
</feature>
<evidence type="ECO:0000256" key="1">
    <source>
        <dbReference type="SAM" id="MobiDB-lite"/>
    </source>
</evidence>
<dbReference type="PROSITE" id="PS50908">
    <property type="entry name" value="RWD"/>
    <property type="match status" value="1"/>
</dbReference>
<evidence type="ECO:0000313" key="4">
    <source>
        <dbReference type="EMBL" id="KAK2982574.1"/>
    </source>
</evidence>
<dbReference type="GO" id="GO:0051246">
    <property type="term" value="P:regulation of protein metabolic process"/>
    <property type="evidence" value="ECO:0007669"/>
    <property type="project" value="UniProtKB-ARBA"/>
</dbReference>
<dbReference type="InterPro" id="IPR006575">
    <property type="entry name" value="RWD_dom"/>
</dbReference>
<dbReference type="FunFam" id="3.10.110.10:FF:000050">
    <property type="entry name" value="eIF-2-alpha kinase GCN2"/>
    <property type="match status" value="1"/>
</dbReference>
<dbReference type="PANTHER" id="PTHR12292">
    <property type="entry name" value="RWD DOMAIN-CONTAINING PROTEIN"/>
    <property type="match status" value="1"/>
</dbReference>
<dbReference type="Gene3D" id="3.10.110.10">
    <property type="entry name" value="Ubiquitin Conjugating Enzyme"/>
    <property type="match status" value="1"/>
</dbReference>
<reference evidence="3" key="1">
    <citation type="submission" date="2022-12" db="EMBL/GenBank/DDBJ databases">
        <title>Draft genome assemblies for two species of Escallonia (Escalloniales).</title>
        <authorList>
            <person name="Chanderbali A."/>
            <person name="Dervinis C."/>
            <person name="Anghel I."/>
            <person name="Soltis D."/>
            <person name="Soltis P."/>
            <person name="Zapata F."/>
        </authorList>
    </citation>
    <scope>NUCLEOTIDE SEQUENCE</scope>
    <source>
        <strain evidence="3">UCBG92.1500</strain>
        <tissue evidence="3">Leaf</tissue>
    </source>
</reference>
<evidence type="ECO:0000313" key="3">
    <source>
        <dbReference type="EMBL" id="KAK2970065.1"/>
    </source>
</evidence>
<comment type="caution">
    <text evidence="3">The sequence shown here is derived from an EMBL/GenBank/DDBJ whole genome shotgun (WGS) entry which is preliminary data.</text>
</comment>
<dbReference type="InterPro" id="IPR040213">
    <property type="entry name" value="GIR2-like"/>
</dbReference>
<dbReference type="SMART" id="SM00591">
    <property type="entry name" value="RWD"/>
    <property type="match status" value="1"/>
</dbReference>
<gene>
    <name evidence="4" type="ORF">RJ640_001294</name>
    <name evidence="3" type="ORF">RJ640_006538</name>
</gene>
<name>A0AA88U4F0_9ASTE</name>
<dbReference type="AlphaFoldDB" id="A0AA88U4F0"/>
<feature type="domain" description="RWD" evidence="2">
    <location>
        <begin position="44"/>
        <end position="170"/>
    </location>
</feature>
<dbReference type="EMBL" id="JAVXUO010002757">
    <property type="protein sequence ID" value="KAK2970065.1"/>
    <property type="molecule type" value="Genomic_DNA"/>
</dbReference>
<sequence length="179" mass="19366">MGHSSKKKKRGGGGGGGGGRRSKGRTPSKDYNSLGGDGGELLAEELTALCAIFQEDCKVVSESPPQIAINLSDVRRFFSYGVSDEWSNRPYSKDSGYEDLDVSALLSVRCLPGYPYKCPKLQITPEKGLSKADADNLLSLLHDQANSNSREGRVMIYNLVEAAQEFLSEIVPLGHSHES</sequence>
<dbReference type="GO" id="GO:0010468">
    <property type="term" value="P:regulation of gene expression"/>
    <property type="evidence" value="ECO:0007669"/>
    <property type="project" value="UniProtKB-ARBA"/>
</dbReference>
<proteinExistence type="predicted"/>
<dbReference type="Proteomes" id="UP001187471">
    <property type="component" value="Unassembled WGS sequence"/>
</dbReference>
<accession>A0AA88U4F0</accession>
<dbReference type="CDD" id="cd23818">
    <property type="entry name" value="RWD_RNF25"/>
    <property type="match status" value="1"/>
</dbReference>
<evidence type="ECO:0000313" key="5">
    <source>
        <dbReference type="Proteomes" id="UP001187471"/>
    </source>
</evidence>
<dbReference type="EMBL" id="JAVXUO010001411">
    <property type="protein sequence ID" value="KAK2982574.1"/>
    <property type="molecule type" value="Genomic_DNA"/>
</dbReference>
<feature type="compositionally biased region" description="Basic residues" evidence="1">
    <location>
        <begin position="1"/>
        <end position="11"/>
    </location>
</feature>
<keyword evidence="5" id="KW-1185">Reference proteome</keyword>
<organism evidence="3 5">
    <name type="scientific">Escallonia rubra</name>
    <dbReference type="NCBI Taxonomy" id="112253"/>
    <lineage>
        <taxon>Eukaryota</taxon>
        <taxon>Viridiplantae</taxon>
        <taxon>Streptophyta</taxon>
        <taxon>Embryophyta</taxon>
        <taxon>Tracheophyta</taxon>
        <taxon>Spermatophyta</taxon>
        <taxon>Magnoliopsida</taxon>
        <taxon>eudicotyledons</taxon>
        <taxon>Gunneridae</taxon>
        <taxon>Pentapetalae</taxon>
        <taxon>asterids</taxon>
        <taxon>campanulids</taxon>
        <taxon>Escalloniales</taxon>
        <taxon>Escalloniaceae</taxon>
        <taxon>Escallonia</taxon>
    </lineage>
</organism>
<protein>
    <recommendedName>
        <fullName evidence="2">RWD domain-containing protein</fullName>
    </recommendedName>
</protein>